<evidence type="ECO:0000256" key="7">
    <source>
        <dbReference type="ARBA" id="ARBA00022927"/>
    </source>
</evidence>
<evidence type="ECO:0000256" key="10">
    <source>
        <dbReference type="ARBA" id="ARBA00023186"/>
    </source>
</evidence>
<dbReference type="InterPro" id="IPR038221">
    <property type="entry name" value="YidC_periplasmic_sf"/>
</dbReference>
<feature type="transmembrane region" description="Helical" evidence="13">
    <location>
        <begin position="524"/>
        <end position="542"/>
    </location>
</feature>
<feature type="transmembrane region" description="Helical" evidence="13">
    <location>
        <begin position="461"/>
        <end position="481"/>
    </location>
</feature>
<feature type="compositionally biased region" description="Polar residues" evidence="14">
    <location>
        <begin position="58"/>
        <end position="70"/>
    </location>
</feature>
<keyword evidence="5 13" id="KW-1003">Cell membrane</keyword>
<dbReference type="CDD" id="cd19961">
    <property type="entry name" value="EcYidC-like_peri"/>
    <property type="match status" value="1"/>
</dbReference>
<keyword evidence="4 13" id="KW-0813">Transport</keyword>
<keyword evidence="6 13" id="KW-0812">Transmembrane</keyword>
<protein>
    <recommendedName>
        <fullName evidence="3 13">Membrane protein insertase YidC</fullName>
    </recommendedName>
    <alternativeName>
        <fullName evidence="12 13">Foldase YidC</fullName>
    </alternativeName>
    <alternativeName>
        <fullName evidence="11 13">Membrane integrase YidC</fullName>
    </alternativeName>
    <alternativeName>
        <fullName evidence="13">Membrane protein YidC</fullName>
    </alternativeName>
</protein>
<name>A0A506U8H6_9HYPH</name>
<keyword evidence="18" id="KW-1185">Reference proteome</keyword>
<reference evidence="17 18" key="1">
    <citation type="submission" date="2019-06" db="EMBL/GenBank/DDBJ databases">
        <authorList>
            <person name="Li M."/>
        </authorList>
    </citation>
    <scope>NUCLEOTIDE SEQUENCE [LARGE SCALE GENOMIC DNA]</scope>
    <source>
        <strain evidence="17 18">BGMRC6574</strain>
    </source>
</reference>
<feature type="transmembrane region" description="Helical" evidence="13">
    <location>
        <begin position="6"/>
        <end position="26"/>
    </location>
</feature>
<evidence type="ECO:0000256" key="6">
    <source>
        <dbReference type="ARBA" id="ARBA00022692"/>
    </source>
</evidence>
<dbReference type="PANTHER" id="PTHR12428:SF65">
    <property type="entry name" value="CYTOCHROME C OXIDASE ASSEMBLY PROTEIN COX18, MITOCHONDRIAL"/>
    <property type="match status" value="1"/>
</dbReference>
<dbReference type="InterPro" id="IPR001708">
    <property type="entry name" value="YidC/ALB3/OXA1/COX18"/>
</dbReference>
<evidence type="ECO:0000256" key="4">
    <source>
        <dbReference type="ARBA" id="ARBA00022448"/>
    </source>
</evidence>
<evidence type="ECO:0000256" key="13">
    <source>
        <dbReference type="HAMAP-Rule" id="MF_01810"/>
    </source>
</evidence>
<dbReference type="PRINTS" id="PR00701">
    <property type="entry name" value="60KDINNERMP"/>
</dbReference>
<feature type="domain" description="Membrane insertase YidC/Oxa/ALB C-terminal" evidence="15">
    <location>
        <begin position="398"/>
        <end position="595"/>
    </location>
</feature>
<gene>
    <name evidence="13 17" type="primary">yidC</name>
    <name evidence="17" type="ORF">FJU11_09965</name>
</gene>
<comment type="similarity">
    <text evidence="2 13">Belongs to the OXA1/ALB3/YidC family. Type 1 subfamily.</text>
</comment>
<dbReference type="NCBIfam" id="TIGR03593">
    <property type="entry name" value="yidC_nterm"/>
    <property type="match status" value="1"/>
</dbReference>
<evidence type="ECO:0000256" key="5">
    <source>
        <dbReference type="ARBA" id="ARBA00022475"/>
    </source>
</evidence>
<dbReference type="GO" id="GO:0032977">
    <property type="term" value="F:membrane insertase activity"/>
    <property type="evidence" value="ECO:0007669"/>
    <property type="project" value="InterPro"/>
</dbReference>
<sequence length="619" mass="68801">MDNNRNYIVAIALSVLVLIGWQYFYVSPRMDSQRTAQNTAGEGKQAATTQAPASQPSGSNAGTAPANGSTDDGAPPPNEASGTLPAGNGDTGKQTTTARSVLIGETPRIAIETPAVIGSLNLKGARLDDLKLKNYHETVDESSPLITLLSPAQSQNGYFAELGYIGNDAVGKVPGPDTVWKESEGGKLTPSNPVTLTWTNDKGVTFNRHIAVDDQYMFTIKDTIANKTGAAISLTPYGRVTRFNRPHDRSSYVLQEGPIGVFGNAGLEETSYSSIKDDGIVDQPSAKNGWLGLTDKYWATTLIPRSGSFDGRYAYFKDGRPHWQTDFKSTPVRVAAGQSASIENLVFAGAKRVPLVNAYRDNLNIKQFDLLIDWGWFYFITKPMFHLMDFFYNLVGNFGVAIILTVIIIKLIFFPLANKSYSSMAKMKAIQPKMQELKEKYGDDRMGMQQEMMKMYKEEKINPIAGCWPMLLQIPVFFALYKVLYTTIEMRHAPFFGWIQDLSAPDPTSIFNLFGLLPFTPPDAFMIGIWPLIMGFTMFMQMRMNPTPPDKTQAMVFTWMPVVFTFMLAHFPAGLVIYYSVNNSLSVLQQSIIMKRQGVKNELWNNLSGLFRRKPKPAE</sequence>
<comment type="subcellular location">
    <subcellularLocation>
        <location evidence="1">Cell inner membrane</location>
        <topology evidence="1">Multi-pass membrane protein</topology>
    </subcellularLocation>
    <subcellularLocation>
        <location evidence="13">Cell membrane</location>
        <topology evidence="13">Multi-pass membrane protein</topology>
    </subcellularLocation>
</comment>
<dbReference type="Pfam" id="PF02096">
    <property type="entry name" value="60KD_IMP"/>
    <property type="match status" value="1"/>
</dbReference>
<dbReference type="PRINTS" id="PR01900">
    <property type="entry name" value="YIDCPROTEIN"/>
</dbReference>
<dbReference type="InterPro" id="IPR047196">
    <property type="entry name" value="YidC_ALB_C"/>
</dbReference>
<dbReference type="NCBIfam" id="TIGR03592">
    <property type="entry name" value="yidC_oxa1_cterm"/>
    <property type="match status" value="1"/>
</dbReference>
<comment type="function">
    <text evidence="13">Required for the insertion and/or proper folding and/or complex formation of integral membrane proteins into the membrane. Involved in integration of membrane proteins that insert both dependently and independently of the Sec translocase complex, as well as at least some lipoproteins. Aids folding of multispanning membrane proteins.</text>
</comment>
<evidence type="ECO:0000256" key="3">
    <source>
        <dbReference type="ARBA" id="ARBA00015325"/>
    </source>
</evidence>
<evidence type="ECO:0000256" key="14">
    <source>
        <dbReference type="SAM" id="MobiDB-lite"/>
    </source>
</evidence>
<dbReference type="AlphaFoldDB" id="A0A506U8H6"/>
<dbReference type="Gene3D" id="2.70.98.90">
    <property type="match status" value="1"/>
</dbReference>
<evidence type="ECO:0000259" key="15">
    <source>
        <dbReference type="Pfam" id="PF02096"/>
    </source>
</evidence>
<dbReference type="InterPro" id="IPR028053">
    <property type="entry name" value="Membr_insert_YidC_N"/>
</dbReference>
<evidence type="ECO:0000256" key="1">
    <source>
        <dbReference type="ARBA" id="ARBA00004429"/>
    </source>
</evidence>
<keyword evidence="9 13" id="KW-0472">Membrane</keyword>
<dbReference type="GO" id="GO:0005886">
    <property type="term" value="C:plasma membrane"/>
    <property type="evidence" value="ECO:0007669"/>
    <property type="project" value="UniProtKB-SubCell"/>
</dbReference>
<evidence type="ECO:0000256" key="12">
    <source>
        <dbReference type="ARBA" id="ARBA00033342"/>
    </source>
</evidence>
<accession>A0A506U8H6</accession>
<feature type="compositionally biased region" description="Low complexity" evidence="14">
    <location>
        <begin position="45"/>
        <end position="57"/>
    </location>
</feature>
<comment type="subunit">
    <text evidence="13">Interacts with the Sec translocase complex via SecD. Specifically interacts with transmembrane segments of nascent integral membrane proteins during membrane integration.</text>
</comment>
<dbReference type="CDD" id="cd20070">
    <property type="entry name" value="5TM_YidC_Alb3"/>
    <property type="match status" value="1"/>
</dbReference>
<evidence type="ECO:0000259" key="16">
    <source>
        <dbReference type="Pfam" id="PF14849"/>
    </source>
</evidence>
<evidence type="ECO:0000313" key="17">
    <source>
        <dbReference type="EMBL" id="TPW28177.1"/>
    </source>
</evidence>
<comment type="caution">
    <text evidence="17">The sequence shown here is derived from an EMBL/GenBank/DDBJ whole genome shotgun (WGS) entry which is preliminary data.</text>
</comment>
<dbReference type="InterPro" id="IPR028055">
    <property type="entry name" value="YidC/Oxa/ALB_C"/>
</dbReference>
<dbReference type="HAMAP" id="MF_01810">
    <property type="entry name" value="YidC_type1"/>
    <property type="match status" value="1"/>
</dbReference>
<dbReference type="RefSeq" id="WP_141166902.1">
    <property type="nucleotide sequence ID" value="NZ_VHLH01000016.1"/>
</dbReference>
<dbReference type="NCBIfam" id="NF002353">
    <property type="entry name" value="PRK01318.1-4"/>
    <property type="match status" value="1"/>
</dbReference>
<dbReference type="InterPro" id="IPR019998">
    <property type="entry name" value="Membr_insert_YidC"/>
</dbReference>
<keyword evidence="10 13" id="KW-0143">Chaperone</keyword>
<dbReference type="Pfam" id="PF14849">
    <property type="entry name" value="YidC_periplas"/>
    <property type="match status" value="1"/>
</dbReference>
<feature type="transmembrane region" description="Helical" evidence="13">
    <location>
        <begin position="394"/>
        <end position="417"/>
    </location>
</feature>
<keyword evidence="7 13" id="KW-0653">Protein transport</keyword>
<evidence type="ECO:0000313" key="18">
    <source>
        <dbReference type="Proteomes" id="UP000320314"/>
    </source>
</evidence>
<evidence type="ECO:0000256" key="11">
    <source>
        <dbReference type="ARBA" id="ARBA00033245"/>
    </source>
</evidence>
<dbReference type="Proteomes" id="UP000320314">
    <property type="component" value="Unassembled WGS sequence"/>
</dbReference>
<dbReference type="GO" id="GO:0051205">
    <property type="term" value="P:protein insertion into membrane"/>
    <property type="evidence" value="ECO:0007669"/>
    <property type="project" value="TreeGrafter"/>
</dbReference>
<dbReference type="OrthoDB" id="9780552at2"/>
<proteinExistence type="inferred from homology"/>
<feature type="domain" description="Membrane insertase YidC N-terminal" evidence="16">
    <location>
        <begin position="108"/>
        <end position="387"/>
    </location>
</feature>
<evidence type="ECO:0000256" key="8">
    <source>
        <dbReference type="ARBA" id="ARBA00022989"/>
    </source>
</evidence>
<feature type="region of interest" description="Disordered" evidence="14">
    <location>
        <begin position="35"/>
        <end position="94"/>
    </location>
</feature>
<evidence type="ECO:0000256" key="2">
    <source>
        <dbReference type="ARBA" id="ARBA00010527"/>
    </source>
</evidence>
<evidence type="ECO:0000256" key="9">
    <source>
        <dbReference type="ARBA" id="ARBA00023136"/>
    </source>
</evidence>
<dbReference type="PANTHER" id="PTHR12428">
    <property type="entry name" value="OXA1"/>
    <property type="match status" value="1"/>
</dbReference>
<keyword evidence="8 13" id="KW-1133">Transmembrane helix</keyword>
<dbReference type="GO" id="GO:0015031">
    <property type="term" value="P:protein transport"/>
    <property type="evidence" value="ECO:0007669"/>
    <property type="project" value="UniProtKB-KW"/>
</dbReference>
<feature type="transmembrane region" description="Helical" evidence="13">
    <location>
        <begin position="554"/>
        <end position="581"/>
    </location>
</feature>
<organism evidence="17 18">
    <name type="scientific">Pararhizobium mangrovi</name>
    <dbReference type="NCBI Taxonomy" id="2590452"/>
    <lineage>
        <taxon>Bacteria</taxon>
        <taxon>Pseudomonadati</taxon>
        <taxon>Pseudomonadota</taxon>
        <taxon>Alphaproteobacteria</taxon>
        <taxon>Hyphomicrobiales</taxon>
        <taxon>Rhizobiaceae</taxon>
        <taxon>Rhizobium/Agrobacterium group</taxon>
        <taxon>Pararhizobium</taxon>
    </lineage>
</organism>
<dbReference type="EMBL" id="VHLH01000016">
    <property type="protein sequence ID" value="TPW28177.1"/>
    <property type="molecule type" value="Genomic_DNA"/>
</dbReference>